<dbReference type="Proteomes" id="UP000268096">
    <property type="component" value="Unassembled WGS sequence"/>
</dbReference>
<sequence>MIEDTQAPEQPLPPCSIPASCRISFRDIPDGTEWKDKFISAVTEVVVICGRVMDLSNLDGITIGFDYDAALDSVHLGYESTIAKRYTNEGGLVGVGKSLRVRRDGAIKMHVVLKGNVLLDVALRDMETDEFWAAANILAHELGHVQIAGWFEDHSPGVMLEPHQGDWATSTLRDTAHTIWEEYAACRLSALISRGALVTDSYVQGLETSLEGAVERARTTIKEFRMHGDVARLLVETGRETAMPLKMAAYLMGHLDGIGEPADLEGRCQVASDLTQHFDALLSELRNAWETRTSWSGLASLDPIVEVIVDVLRTVGIEVTLNEVHPGSRVDVPYRAETLPNGEADMAIIRMRQSLGLEP</sequence>
<protein>
    <submittedName>
        <fullName evidence="1">Uncharacterized protein</fullName>
    </submittedName>
</protein>
<dbReference type="RefSeq" id="WP_173645853.1">
    <property type="nucleotide sequence ID" value="NZ_LJRH01000069.1"/>
</dbReference>
<name>A0A0Q0AH26_PSESX</name>
<comment type="caution">
    <text evidence="1">The sequence shown here is derived from an EMBL/GenBank/DDBJ whole genome shotgun (WGS) entry which is preliminary data.</text>
</comment>
<gene>
    <name evidence="1" type="ORF">ALP48_03723</name>
</gene>
<proteinExistence type="predicted"/>
<dbReference type="AlphaFoldDB" id="A0A0Q0AH26"/>
<evidence type="ECO:0000313" key="1">
    <source>
        <dbReference type="EMBL" id="RMT39257.1"/>
    </source>
</evidence>
<evidence type="ECO:0000313" key="2">
    <source>
        <dbReference type="Proteomes" id="UP000268096"/>
    </source>
</evidence>
<reference evidence="1 2" key="1">
    <citation type="submission" date="2018-08" db="EMBL/GenBank/DDBJ databases">
        <title>Recombination of ecologically and evolutionarily significant loci maintains genetic cohesion in the Pseudomonas syringae species complex.</title>
        <authorList>
            <person name="Dillon M."/>
            <person name="Thakur S."/>
            <person name="Almeida R.N.D."/>
            <person name="Weir B.S."/>
            <person name="Guttman D.S."/>
        </authorList>
    </citation>
    <scope>NUCLEOTIDE SEQUENCE [LARGE SCALE GENOMIC DNA]</scope>
    <source>
        <strain evidence="1 2">ICMP 16926</strain>
    </source>
</reference>
<organism evidence="1 2">
    <name type="scientific">Pseudomonas syringae pv. solidagae</name>
    <dbReference type="NCBI Taxonomy" id="264458"/>
    <lineage>
        <taxon>Bacteria</taxon>
        <taxon>Pseudomonadati</taxon>
        <taxon>Pseudomonadota</taxon>
        <taxon>Gammaproteobacteria</taxon>
        <taxon>Pseudomonadales</taxon>
        <taxon>Pseudomonadaceae</taxon>
        <taxon>Pseudomonas</taxon>
        <taxon>Pseudomonas syringae</taxon>
    </lineage>
</organism>
<dbReference type="EMBL" id="RBTH01000377">
    <property type="protein sequence ID" value="RMT39257.1"/>
    <property type="molecule type" value="Genomic_DNA"/>
</dbReference>
<accession>A0A0Q0AH26</accession>